<dbReference type="InterPro" id="IPR003614">
    <property type="entry name" value="Knottins"/>
</dbReference>
<accession>A0A023JGE3</accession>
<dbReference type="GO" id="GO:0006952">
    <property type="term" value="P:defense response"/>
    <property type="evidence" value="ECO:0007669"/>
    <property type="project" value="InterPro"/>
</dbReference>
<feature type="chain" id="PRO_5001520937" evidence="1">
    <location>
        <begin position="26"/>
        <end position="91"/>
    </location>
</feature>
<evidence type="ECO:0000256" key="1">
    <source>
        <dbReference type="SAM" id="SignalP"/>
    </source>
</evidence>
<protein>
    <submittedName>
        <fullName evidence="3">Stress-induced protein 19</fullName>
    </submittedName>
</protein>
<dbReference type="SUPFAM" id="SSF57095">
    <property type="entry name" value="Scorpion toxin-like"/>
    <property type="match status" value="1"/>
</dbReference>
<dbReference type="SMART" id="SM00505">
    <property type="entry name" value="Knot1"/>
    <property type="match status" value="1"/>
</dbReference>
<keyword evidence="1" id="KW-0732">Signal</keyword>
<dbReference type="SMR" id="A0A023JGE3"/>
<dbReference type="InterPro" id="IPR036574">
    <property type="entry name" value="Scorpion_toxin-like_sf"/>
</dbReference>
<dbReference type="EMBL" id="KC795274">
    <property type="protein sequence ID" value="AHI85724.1"/>
    <property type="molecule type" value="mRNA"/>
</dbReference>
<proteinExistence type="evidence at transcript level"/>
<dbReference type="CDD" id="cd00107">
    <property type="entry name" value="Knot1"/>
    <property type="match status" value="1"/>
</dbReference>
<dbReference type="AlphaFoldDB" id="A0A023JGE3"/>
<dbReference type="Gene3D" id="3.30.30.10">
    <property type="entry name" value="Knottin, scorpion toxin-like"/>
    <property type="match status" value="1"/>
</dbReference>
<sequence length="91" mass="10243">MARSIYFMAFLVLAMTLFVAYGVQGKEICCKVPTTPFLCTNDPQCKALCSKVNYEDGHCFDILSKCVCMNRCVQDAKTLAAELLEEEFLKQ</sequence>
<evidence type="ECO:0000313" key="3">
    <source>
        <dbReference type="EMBL" id="AHI85724.1"/>
    </source>
</evidence>
<organism evidence="3">
    <name type="scientific">Capsicum annuum</name>
    <name type="common">Capsicum pepper</name>
    <dbReference type="NCBI Taxonomy" id="4072"/>
    <lineage>
        <taxon>Eukaryota</taxon>
        <taxon>Viridiplantae</taxon>
        <taxon>Streptophyta</taxon>
        <taxon>Embryophyta</taxon>
        <taxon>Tracheophyta</taxon>
        <taxon>Spermatophyta</taxon>
        <taxon>Magnoliopsida</taxon>
        <taxon>eudicotyledons</taxon>
        <taxon>Gunneridae</taxon>
        <taxon>Pentapetalae</taxon>
        <taxon>asterids</taxon>
        <taxon>lamiids</taxon>
        <taxon>Solanales</taxon>
        <taxon>Solanaceae</taxon>
        <taxon>Solanoideae</taxon>
        <taxon>Capsiceae</taxon>
        <taxon>Capsicum</taxon>
    </lineage>
</organism>
<evidence type="ECO:0000259" key="2">
    <source>
        <dbReference type="SMART" id="SM00505"/>
    </source>
</evidence>
<feature type="domain" description="Knottins-like" evidence="2">
    <location>
        <begin position="28"/>
        <end position="72"/>
    </location>
</feature>
<reference evidence="3" key="1">
    <citation type="submission" date="2013-03" db="EMBL/GenBank/DDBJ databases">
        <title>Isolation of biotic and abiotic stress-related cDNA Genes from Pepper Leaves Infected by Xanthomonas campestris pv. vesicatoria or treated with abscisic acid.</title>
        <authorList>
            <person name="Lee S.C."/>
        </authorList>
    </citation>
    <scope>NUCLEOTIDE SEQUENCE</scope>
</reference>
<name>A0A023JGE3_CAPAN</name>
<feature type="signal peptide" evidence="1">
    <location>
        <begin position="1"/>
        <end position="25"/>
    </location>
</feature>